<reference evidence="1 2" key="1">
    <citation type="submission" date="2018-04" db="EMBL/GenBank/DDBJ databases">
        <title>Genomic Encyclopedia of Archaeal and Bacterial Type Strains, Phase II (KMG-II): from individual species to whole genera.</title>
        <authorList>
            <person name="Goeker M."/>
        </authorList>
    </citation>
    <scope>NUCLEOTIDE SEQUENCE [LARGE SCALE GENOMIC DNA]</scope>
    <source>
        <strain evidence="1 2">DSM 45787</strain>
    </source>
</reference>
<gene>
    <name evidence="1" type="ORF">C8P63_12169</name>
</gene>
<name>A0A2T6BGK4_9BACL</name>
<dbReference type="AlphaFoldDB" id="A0A2T6BGK4"/>
<proteinExistence type="predicted"/>
<dbReference type="RefSeq" id="WP_170109667.1">
    <property type="nucleotide sequence ID" value="NZ_QBKR01000021.1"/>
</dbReference>
<keyword evidence="2" id="KW-1185">Reference proteome</keyword>
<protein>
    <submittedName>
        <fullName evidence="1">Uncharacterized protein YoxC</fullName>
    </submittedName>
</protein>
<dbReference type="Pfam" id="PF06103">
    <property type="entry name" value="DUF948"/>
    <property type="match status" value="1"/>
</dbReference>
<dbReference type="EMBL" id="QBKR01000021">
    <property type="protein sequence ID" value="PTX55189.1"/>
    <property type="molecule type" value="Genomic_DNA"/>
</dbReference>
<evidence type="ECO:0000313" key="1">
    <source>
        <dbReference type="EMBL" id="PTX55189.1"/>
    </source>
</evidence>
<dbReference type="Proteomes" id="UP000244240">
    <property type="component" value="Unassembled WGS sequence"/>
</dbReference>
<sequence>MILQLSAAVAALAFVVLVTAVVISLRKLNRTLDSVDLTLNEVRPKLEELTDQSKRTLEEARILMEDVHKKTRQADSFFETLRNMGNGLQELSSSITRNASAQKERLGNVTALLGSGLDLFKKWRSDKSSNKGKVKRVK</sequence>
<accession>A0A2T6BGK4</accession>
<dbReference type="InterPro" id="IPR009293">
    <property type="entry name" value="UPF0478"/>
</dbReference>
<dbReference type="PANTHER" id="PTHR40070:SF1">
    <property type="entry name" value="UPF0478 PROTEIN YTXG"/>
    <property type="match status" value="1"/>
</dbReference>
<organism evidence="1 2">
    <name type="scientific">Melghirimyces profundicolus</name>
    <dbReference type="NCBI Taxonomy" id="1242148"/>
    <lineage>
        <taxon>Bacteria</taxon>
        <taxon>Bacillati</taxon>
        <taxon>Bacillota</taxon>
        <taxon>Bacilli</taxon>
        <taxon>Bacillales</taxon>
        <taxon>Thermoactinomycetaceae</taxon>
        <taxon>Melghirimyces</taxon>
    </lineage>
</organism>
<comment type="caution">
    <text evidence="1">The sequence shown here is derived from an EMBL/GenBank/DDBJ whole genome shotgun (WGS) entry which is preliminary data.</text>
</comment>
<evidence type="ECO:0000313" key="2">
    <source>
        <dbReference type="Proteomes" id="UP000244240"/>
    </source>
</evidence>
<dbReference type="PANTHER" id="PTHR40070">
    <property type="entry name" value="UPF0478 PROTEIN YTXG"/>
    <property type="match status" value="1"/>
</dbReference>